<dbReference type="EMBL" id="JARKNE010000004">
    <property type="protein sequence ID" value="KAK5835831.1"/>
    <property type="molecule type" value="Genomic_DNA"/>
</dbReference>
<sequence length="115" mass="13106">MYAKNRDLALRRSLQKNFSKPMPPFLVFLLNLLSSDDSEEEPNQLLPVVILWKKKPLVRRKLLRMGSKNMYLRTLEATATTTTTTADKGKTSILVSSPTSVTEQDKLIDQLMLIL</sequence>
<name>A0ABR0Q9E8_GOSAR</name>
<dbReference type="Proteomes" id="UP001358586">
    <property type="component" value="Chromosome 4"/>
</dbReference>
<comment type="caution">
    <text evidence="1">The sequence shown here is derived from an EMBL/GenBank/DDBJ whole genome shotgun (WGS) entry which is preliminary data.</text>
</comment>
<gene>
    <name evidence="1" type="ORF">PVK06_011543</name>
</gene>
<organism evidence="1 2">
    <name type="scientific">Gossypium arboreum</name>
    <name type="common">Tree cotton</name>
    <name type="synonym">Gossypium nanking</name>
    <dbReference type="NCBI Taxonomy" id="29729"/>
    <lineage>
        <taxon>Eukaryota</taxon>
        <taxon>Viridiplantae</taxon>
        <taxon>Streptophyta</taxon>
        <taxon>Embryophyta</taxon>
        <taxon>Tracheophyta</taxon>
        <taxon>Spermatophyta</taxon>
        <taxon>Magnoliopsida</taxon>
        <taxon>eudicotyledons</taxon>
        <taxon>Gunneridae</taxon>
        <taxon>Pentapetalae</taxon>
        <taxon>rosids</taxon>
        <taxon>malvids</taxon>
        <taxon>Malvales</taxon>
        <taxon>Malvaceae</taxon>
        <taxon>Malvoideae</taxon>
        <taxon>Gossypium</taxon>
    </lineage>
</organism>
<accession>A0ABR0Q9E8</accession>
<proteinExistence type="predicted"/>
<evidence type="ECO:0000313" key="1">
    <source>
        <dbReference type="EMBL" id="KAK5835831.1"/>
    </source>
</evidence>
<protein>
    <submittedName>
        <fullName evidence="1">Uncharacterized protein</fullName>
    </submittedName>
</protein>
<reference evidence="1 2" key="1">
    <citation type="submission" date="2023-03" db="EMBL/GenBank/DDBJ databases">
        <title>WGS of Gossypium arboreum.</title>
        <authorList>
            <person name="Yu D."/>
        </authorList>
    </citation>
    <scope>NUCLEOTIDE SEQUENCE [LARGE SCALE GENOMIC DNA]</scope>
    <source>
        <tissue evidence="1">Leaf</tissue>
    </source>
</reference>
<keyword evidence="2" id="KW-1185">Reference proteome</keyword>
<evidence type="ECO:0000313" key="2">
    <source>
        <dbReference type="Proteomes" id="UP001358586"/>
    </source>
</evidence>